<dbReference type="EMBL" id="PVNK01000216">
    <property type="protein sequence ID" value="PRP92292.1"/>
    <property type="molecule type" value="Genomic_DNA"/>
</dbReference>
<reference evidence="1 2" key="1">
    <citation type="submission" date="2018-03" db="EMBL/GenBank/DDBJ databases">
        <title>Draft Genome Sequences of the Obligatory Marine Myxobacteria Enhygromyxa salina SWB005.</title>
        <authorList>
            <person name="Poehlein A."/>
            <person name="Moghaddam J.A."/>
            <person name="Harms H."/>
            <person name="Alanjari M."/>
            <person name="Koenig G.M."/>
            <person name="Daniel R."/>
            <person name="Schaeberle T.F."/>
        </authorList>
    </citation>
    <scope>NUCLEOTIDE SEQUENCE [LARGE SCALE GENOMIC DNA]</scope>
    <source>
        <strain evidence="1 2">SWB005</strain>
    </source>
</reference>
<dbReference type="AlphaFoldDB" id="A0A2S9XHF1"/>
<proteinExistence type="predicted"/>
<sequence length="71" mass="7165">MTASTASGTSASGTSVRMLEAGSRMWQLSILIGCLAEKGSRPVSISKPMHASAYMSARPSSSPAVACSGAM</sequence>
<keyword evidence="2" id="KW-1185">Reference proteome</keyword>
<gene>
    <name evidence="1" type="ORF">ENSA5_50110</name>
</gene>
<evidence type="ECO:0000313" key="1">
    <source>
        <dbReference type="EMBL" id="PRP92292.1"/>
    </source>
</evidence>
<accession>A0A2S9XHF1</accession>
<organism evidence="1 2">
    <name type="scientific">Enhygromyxa salina</name>
    <dbReference type="NCBI Taxonomy" id="215803"/>
    <lineage>
        <taxon>Bacteria</taxon>
        <taxon>Pseudomonadati</taxon>
        <taxon>Myxococcota</taxon>
        <taxon>Polyangia</taxon>
        <taxon>Nannocystales</taxon>
        <taxon>Nannocystaceae</taxon>
        <taxon>Enhygromyxa</taxon>
    </lineage>
</organism>
<evidence type="ECO:0000313" key="2">
    <source>
        <dbReference type="Proteomes" id="UP000237968"/>
    </source>
</evidence>
<comment type="caution">
    <text evidence="1">The sequence shown here is derived from an EMBL/GenBank/DDBJ whole genome shotgun (WGS) entry which is preliminary data.</text>
</comment>
<dbReference type="Proteomes" id="UP000237968">
    <property type="component" value="Unassembled WGS sequence"/>
</dbReference>
<name>A0A2S9XHF1_9BACT</name>
<protein>
    <submittedName>
        <fullName evidence="1">Uncharacterized protein</fullName>
    </submittedName>
</protein>